<feature type="region of interest" description="Disordered" evidence="6">
    <location>
        <begin position="1312"/>
        <end position="1405"/>
    </location>
</feature>
<feature type="compositionally biased region" description="Basic and acidic residues" evidence="6">
    <location>
        <begin position="165"/>
        <end position="180"/>
    </location>
</feature>
<dbReference type="PANTHER" id="PTHR24379">
    <property type="entry name" value="KRAB AND ZINC FINGER DOMAIN-CONTAINING"/>
    <property type="match status" value="1"/>
</dbReference>
<feature type="compositionally biased region" description="Low complexity" evidence="6">
    <location>
        <begin position="17"/>
        <end position="50"/>
    </location>
</feature>
<dbReference type="OMA" id="AHHEREH"/>
<proteinExistence type="predicted"/>
<evidence type="ECO:0000256" key="1">
    <source>
        <dbReference type="ARBA" id="ARBA00022723"/>
    </source>
</evidence>
<feature type="compositionally biased region" description="Polar residues" evidence="6">
    <location>
        <begin position="1313"/>
        <end position="1327"/>
    </location>
</feature>
<keyword evidence="2" id="KW-0677">Repeat</keyword>
<feature type="compositionally biased region" description="Basic and acidic residues" evidence="6">
    <location>
        <begin position="1334"/>
        <end position="1344"/>
    </location>
</feature>
<feature type="domain" description="C2H2-type" evidence="7">
    <location>
        <begin position="1546"/>
        <end position="1569"/>
    </location>
</feature>
<evidence type="ECO:0000313" key="9">
    <source>
        <dbReference type="RefSeq" id="XP_018007190.1"/>
    </source>
</evidence>
<keyword evidence="8" id="KW-1185">Reference proteome</keyword>
<evidence type="ECO:0000259" key="7">
    <source>
        <dbReference type="PROSITE" id="PS50157"/>
    </source>
</evidence>
<evidence type="ECO:0000256" key="5">
    <source>
        <dbReference type="PROSITE-ProRule" id="PRU00042"/>
    </source>
</evidence>
<organism evidence="8 9">
    <name type="scientific">Hyalella azteca</name>
    <name type="common">Amphipod</name>
    <dbReference type="NCBI Taxonomy" id="294128"/>
    <lineage>
        <taxon>Eukaryota</taxon>
        <taxon>Metazoa</taxon>
        <taxon>Ecdysozoa</taxon>
        <taxon>Arthropoda</taxon>
        <taxon>Crustacea</taxon>
        <taxon>Multicrustacea</taxon>
        <taxon>Malacostraca</taxon>
        <taxon>Eumalacostraca</taxon>
        <taxon>Peracarida</taxon>
        <taxon>Amphipoda</taxon>
        <taxon>Senticaudata</taxon>
        <taxon>Talitrida</taxon>
        <taxon>Talitroidea</taxon>
        <taxon>Hyalellidae</taxon>
        <taxon>Hyalella</taxon>
    </lineage>
</organism>
<feature type="region of interest" description="Disordered" evidence="6">
    <location>
        <begin position="99"/>
        <end position="180"/>
    </location>
</feature>
<dbReference type="Pfam" id="PF25412">
    <property type="entry name" value="zf-C2H2_ZNF592"/>
    <property type="match status" value="1"/>
</dbReference>
<keyword evidence="4" id="KW-0862">Zinc</keyword>
<feature type="compositionally biased region" description="Polar residues" evidence="6">
    <location>
        <begin position="1354"/>
        <end position="1363"/>
    </location>
</feature>
<feature type="domain" description="C2H2-type" evidence="7">
    <location>
        <begin position="1898"/>
        <end position="1920"/>
    </location>
</feature>
<evidence type="ECO:0000256" key="4">
    <source>
        <dbReference type="ARBA" id="ARBA00022833"/>
    </source>
</evidence>
<feature type="region of interest" description="Disordered" evidence="6">
    <location>
        <begin position="304"/>
        <end position="433"/>
    </location>
</feature>
<feature type="compositionally biased region" description="Basic and acidic residues" evidence="6">
    <location>
        <begin position="59"/>
        <end position="68"/>
    </location>
</feature>
<dbReference type="InterPro" id="IPR036236">
    <property type="entry name" value="Znf_C2H2_sf"/>
</dbReference>
<dbReference type="SUPFAM" id="SSF57667">
    <property type="entry name" value="beta-beta-alpha zinc fingers"/>
    <property type="match status" value="1"/>
</dbReference>
<protein>
    <submittedName>
        <fullName evidence="9">Uncharacterized protein LOC108664990</fullName>
    </submittedName>
</protein>
<dbReference type="PROSITE" id="PS00028">
    <property type="entry name" value="ZINC_FINGER_C2H2_1"/>
    <property type="match status" value="4"/>
</dbReference>
<dbReference type="PROSITE" id="PS50157">
    <property type="entry name" value="ZINC_FINGER_C2H2_2"/>
    <property type="match status" value="4"/>
</dbReference>
<dbReference type="GO" id="GO:0008270">
    <property type="term" value="F:zinc ion binding"/>
    <property type="evidence" value="ECO:0007669"/>
    <property type="project" value="UniProtKB-KW"/>
</dbReference>
<dbReference type="GeneID" id="108664990"/>
<dbReference type="PANTHER" id="PTHR24379:SF121">
    <property type="entry name" value="C2H2-TYPE DOMAIN-CONTAINING PROTEIN"/>
    <property type="match status" value="1"/>
</dbReference>
<feature type="region of interest" description="Disordered" evidence="6">
    <location>
        <begin position="1"/>
        <end position="68"/>
    </location>
</feature>
<keyword evidence="3 5" id="KW-0863">Zinc-finger</keyword>
<dbReference type="KEGG" id="hazt:108664990"/>
<dbReference type="Gene3D" id="3.30.160.60">
    <property type="entry name" value="Classic Zinc Finger"/>
    <property type="match status" value="3"/>
</dbReference>
<dbReference type="RefSeq" id="XP_018007190.1">
    <property type="nucleotide sequence ID" value="XM_018151701.2"/>
</dbReference>
<gene>
    <name evidence="9" type="primary">LOC108664990</name>
</gene>
<keyword evidence="1" id="KW-0479">Metal-binding</keyword>
<evidence type="ECO:0000256" key="2">
    <source>
        <dbReference type="ARBA" id="ARBA00022737"/>
    </source>
</evidence>
<feature type="compositionally biased region" description="Low complexity" evidence="6">
    <location>
        <begin position="1373"/>
        <end position="1405"/>
    </location>
</feature>
<reference evidence="9" key="1">
    <citation type="submission" date="2025-08" db="UniProtKB">
        <authorList>
            <consortium name="RefSeq"/>
        </authorList>
    </citation>
    <scope>IDENTIFICATION</scope>
    <source>
        <tissue evidence="9">Whole organism</tissue>
    </source>
</reference>
<feature type="domain" description="C2H2-type" evidence="7">
    <location>
        <begin position="1239"/>
        <end position="1262"/>
    </location>
</feature>
<dbReference type="SMART" id="SM00355">
    <property type="entry name" value="ZnF_C2H2"/>
    <property type="match status" value="19"/>
</dbReference>
<evidence type="ECO:0000256" key="6">
    <source>
        <dbReference type="SAM" id="MobiDB-lite"/>
    </source>
</evidence>
<feature type="compositionally biased region" description="Polar residues" evidence="6">
    <location>
        <begin position="126"/>
        <end position="141"/>
    </location>
</feature>
<feature type="compositionally biased region" description="Acidic residues" evidence="6">
    <location>
        <begin position="385"/>
        <end position="398"/>
    </location>
</feature>
<feature type="compositionally biased region" description="Low complexity" evidence="6">
    <location>
        <begin position="1487"/>
        <end position="1508"/>
    </location>
</feature>
<sequence>MTMAANEAKPTEEAPSHRSSSSSSNHSNSSSSSNSSDTSSASSSTSSYSSKLPGPPEELEAKLSDSEGLCDELKVNEENDKDVPKVLESQENMFIANDLFSHNSPCPSEDGFEGFSSPARERKTYLSAQTNSESSSKSVLNLQREIFDTCESEEEKIDSSSSDYESDHGESHSDSAEKICESLTIKNDGANLSENDKTTQELANDVPKIEICERNKTKLSPGMQSVEQMTKAAIGEVVEALDDDTTGEAVKLPNNVIKKIIEKKEELLIEGPSKLSIGSLLCTARKNDASALLKSKKISLNPDMRLGIDPNLEPSSSKLDQNSLAPNDTELHSSLTETGKSITIPKSTTENSLKTQGFSPNDFGKKLFNGTPDHIKPHTSCPTSSEEDEEEEQEETDKDGEPPLPIQAEVVMSEGSDSESQAPNEKRKNFSSSSNLLRPHEFLNNGLNGADISELLRSYVGGDQSGEMVQFHPSSNALPKACSNLSLWQLDSVKLPAFVPSQKTPDWIRVTIPPEGYKCHSCGDTFFLDSSRESHMQRRSLLINLECGPCDARLTFYNRCALREHLRMHIMKGEDVDDDTVEVRSLPVHMTPLLQPYVVPVPRVTDEMTRSVGENDGVVQTKNSSCDRMLRCFMCDRMFYSIRELMAHMRTDQAFSDKRVECRKCQLILPSVCAAKAHILTHPPTNETNISVCPECGSLCESPRDFVHHINTCGHHYRRSGIICSECHVCFFRSDDEFLSHWIKEHCNKSYECSVCSKRFESLVFHSCSTPGQQVLSAFKCVLDCPLCDESVLVDTLEHDDIHFQVREHLDKSHTRTINRVHYVYKSKFCSNAFRSKDELRAHHEREHRRDNHYRTKSCSLHHTVVAAQQKYSITANEVRYSEQRGALVSLPILLSAEEQEETRLREIPTVSCILDKDLFPEMPSAVDPLTGQRVTVVDGVKVDALTGEVLNAVNSDTPKSRPSLDDGFSPYVCYRCGLTHSERKKHKRHVRNCTGEMRDRTCRVCHNSFRGENFVLHCRYHMQQGIILCMFCNAAQFESMERLHSHFEKHAHEQFVYPAVCPFCSIVMPDVASSLSHLIDKHAFLMNLSSNNSNNSSITAVSSSQPVIIAAAPEAFVPCERCGRKFQGGRALSVHSLSCHTSGSAAQLPNTRQCLACKRVLTPETIGKHMAGHLQDGFIVCSLCDGKPIASSGDLLEHLEEHVSSLSYPYSCIMCQLKLEDPQDALEHLKEEHGLGHLACPECDMNYTFSQQLARHTEIVHRVCQYSKRRYICWICRAYDHVKKETLMNHFSTAHGLERSQVNEKIMIRTRGQGTMPTSQFVPTKQINKKKSSASDKFPDEAQARSFCEVSPTGGSINSSPETKPPTIVKDTSPPATKLTSPAATPSSSSASVSPPEKSSIPIIPQKVTDTKNTQKIIRVDIKEALIKPQVTKVRIEEATNSTVVKPAPKVNVTISTNLAKTNTNIQPTVSISPLEVGVKRKLDTSSDGENSSGVSVSSDLSSTSSNLKKKKKTHQCNSCSFATNFREKLERHKQRQHGSPVTGFLCQECGQSFVVQQSLVRHMFFDHKIKWQSDLASRSESPDVKQLENPDEQPKQMVCLKRPAGQLVLDSNKMRRLSNNDRPEDRKTMLSNLPKVTARGLFGSTRPDSNKVIVTQSSIIRVERSKSVDGAPTVSKIIAKPIGEKGFVSAPCLKSVSVVSFGINSGVGELPKTTLISGDGKIHQNQSTSKTIVVGKPLQVQSSIVSLRPPVKISCSSLGSNASEKSKSASALTFMNTSNSPADSSPIVSVRLPYVSLGSPPGASLVSTSNALKSASDSSAVVLPNQSKISVTNKSQPPPRSSSAPIPQSANSIVTMSASIPEMPDIETSASGAPTSAESIEDEVVTLDDDANEESYECGVCNEEFSSVSEQYSHMRTHGMAFLQIGRKHRALPAPGVSSTKDENKEAELDSP</sequence>
<dbReference type="InterPro" id="IPR013087">
    <property type="entry name" value="Znf_C2H2_type"/>
</dbReference>
<dbReference type="InterPro" id="IPR057356">
    <property type="entry name" value="Znf-C2H2_ZNF592"/>
</dbReference>
<dbReference type="Proteomes" id="UP000694843">
    <property type="component" value="Unplaced"/>
</dbReference>
<name>A0A8B7N0W8_HYAAZ</name>
<feature type="compositionally biased region" description="Polar residues" evidence="6">
    <location>
        <begin position="313"/>
        <end position="359"/>
    </location>
</feature>
<feature type="region of interest" description="Disordered" evidence="6">
    <location>
        <begin position="1933"/>
        <end position="1954"/>
    </location>
</feature>
<dbReference type="OrthoDB" id="8856548at2759"/>
<feature type="domain" description="C2H2-type" evidence="7">
    <location>
        <begin position="1118"/>
        <end position="1146"/>
    </location>
</feature>
<feature type="region of interest" description="Disordered" evidence="6">
    <location>
        <begin position="1484"/>
        <end position="1511"/>
    </location>
</feature>
<feature type="compositionally biased region" description="Basic and acidic residues" evidence="6">
    <location>
        <begin position="1942"/>
        <end position="1954"/>
    </location>
</feature>
<evidence type="ECO:0000256" key="3">
    <source>
        <dbReference type="ARBA" id="ARBA00022771"/>
    </source>
</evidence>
<evidence type="ECO:0000313" key="8">
    <source>
        <dbReference type="Proteomes" id="UP000694843"/>
    </source>
</evidence>
<accession>A0A8B7N0W8</accession>